<keyword evidence="3 6" id="KW-0547">Nucleotide-binding</keyword>
<evidence type="ECO:0000256" key="5">
    <source>
        <dbReference type="ARBA" id="ARBA00022840"/>
    </source>
</evidence>
<dbReference type="PROSITE" id="PS00107">
    <property type="entry name" value="PROTEIN_KINASE_ATP"/>
    <property type="match status" value="1"/>
</dbReference>
<dbReference type="GO" id="GO:0016480">
    <property type="term" value="P:negative regulation of transcription by RNA polymerase III"/>
    <property type="evidence" value="ECO:0007669"/>
    <property type="project" value="EnsemblFungi"/>
</dbReference>
<dbReference type="PANTHER" id="PTHR45646">
    <property type="entry name" value="SERINE/THREONINE-PROTEIN KINASE DOA-RELATED"/>
    <property type="match status" value="1"/>
</dbReference>
<dbReference type="OrthoDB" id="283111at2759"/>
<dbReference type="GO" id="GO:0043484">
    <property type="term" value="P:regulation of RNA splicing"/>
    <property type="evidence" value="ECO:0007669"/>
    <property type="project" value="TreeGrafter"/>
</dbReference>
<dbReference type="PROSITE" id="PS50011">
    <property type="entry name" value="PROTEIN_KINASE_DOM"/>
    <property type="match status" value="1"/>
</dbReference>
<evidence type="ECO:0000259" key="8">
    <source>
        <dbReference type="PROSITE" id="PS50011"/>
    </source>
</evidence>
<sequence length="709" mass="80090">MSCNTQPISTHGESRLLLRAVSYYLYQYQPQRPRSNHAKTVAITSTTSFPAAMSMVDSSNRKRPREFADSNTGPTSASAQSQTTTTATDVWKSHPKAFHNHRYGYGAIPHDEDVINLISDDENYAFAESPKGSKADTDTNSGLMLPEDFAYLDNDSSVALLDDDDDEDILEAGSGSDYGAQRFAPVADTDEDSRDFIARGNARTFRTASASSYSGTNFMTKPAKPFKKPRTNSLPQLPHTRVSYQPPPTLHEAVTKKVGDVKTNFIPYQNYTFGIAARKTSLDSTSLDSGSPKRLDFGHQKKQQRNSQNPNNRQLTEETCDDSDGHYVIKPGDLFANNRFKFQKLLGQGTFGKVVSAVDMRSQSVCAIKIIRAIPKYREASKIELRVLSTIKKHDPMNRNHCIHLRECFDYRGHICIVTDLLKVSLFDFLENNRFFPFPGSHIQAIAKQLLRSVAFLHDLNLIHTDLKPENVLLQDDSYTKKPFEGRSYRKVLTDPCIYTIDFGSAIFSDEYHSVVVSTRHYRAPEIILGIGWSFPCDLWSVGCILVELATGDALFKTHSNLEHLALMEKILQQKLDVSLVAKCKARRRRNSGQQSQENVADLFSPAGRLVFPGRETTPKSIEEVAKAVTLDELIGSRCGFRIDTKLSLEENYSRFGVKRIERDSFKFWFYFIDLIKRLLAYDPDRRLKAVDALEHRWFDLGIYDDGTV</sequence>
<keyword evidence="5 6" id="KW-0067">ATP-binding</keyword>
<dbReference type="Gene3D" id="1.10.510.10">
    <property type="entry name" value="Transferase(Phosphotransferase) domain 1"/>
    <property type="match status" value="1"/>
</dbReference>
<dbReference type="GO" id="GO:0004713">
    <property type="term" value="F:protein tyrosine kinase activity"/>
    <property type="evidence" value="ECO:0007669"/>
    <property type="project" value="EnsemblFungi"/>
</dbReference>
<protein>
    <recommendedName>
        <fullName evidence="8">Protein kinase domain-containing protein</fullName>
    </recommendedName>
</protein>
<dbReference type="GeneID" id="34522530"/>
<dbReference type="AlphaFoldDB" id="W6MRY8"/>
<evidence type="ECO:0000313" key="9">
    <source>
        <dbReference type="EMBL" id="CDK29153.1"/>
    </source>
</evidence>
<keyword evidence="1" id="KW-0723">Serine/threonine-protein kinase</keyword>
<evidence type="ECO:0000256" key="4">
    <source>
        <dbReference type="ARBA" id="ARBA00022777"/>
    </source>
</evidence>
<dbReference type="InterPro" id="IPR011009">
    <property type="entry name" value="Kinase-like_dom_sf"/>
</dbReference>
<dbReference type="GO" id="GO:0004674">
    <property type="term" value="F:protein serine/threonine kinase activity"/>
    <property type="evidence" value="ECO:0007669"/>
    <property type="project" value="UniProtKB-KW"/>
</dbReference>
<dbReference type="HOGENOM" id="CLU_000288_5_8_1"/>
<dbReference type="SMART" id="SM00220">
    <property type="entry name" value="S_TKc"/>
    <property type="match status" value="1"/>
</dbReference>
<feature type="compositionally biased region" description="Low complexity" evidence="7">
    <location>
        <begin position="305"/>
        <end position="314"/>
    </location>
</feature>
<dbReference type="GO" id="GO:0005737">
    <property type="term" value="C:cytoplasm"/>
    <property type="evidence" value="ECO:0007669"/>
    <property type="project" value="EnsemblFungi"/>
</dbReference>
<dbReference type="PROSITE" id="PS00108">
    <property type="entry name" value="PROTEIN_KINASE_ST"/>
    <property type="match status" value="1"/>
</dbReference>
<accession>W6MRY8</accession>
<evidence type="ECO:0000256" key="6">
    <source>
        <dbReference type="PROSITE-ProRule" id="PRU10141"/>
    </source>
</evidence>
<dbReference type="STRING" id="1382522.W6MRY8"/>
<dbReference type="InterPro" id="IPR008271">
    <property type="entry name" value="Ser/Thr_kinase_AS"/>
</dbReference>
<dbReference type="InterPro" id="IPR000719">
    <property type="entry name" value="Prot_kinase_dom"/>
</dbReference>
<gene>
    <name evidence="9" type="ORF">KUCA_T00005140001</name>
</gene>
<feature type="region of interest" description="Disordered" evidence="7">
    <location>
        <begin position="282"/>
        <end position="322"/>
    </location>
</feature>
<dbReference type="GO" id="GO:0005634">
    <property type="term" value="C:nucleus"/>
    <property type="evidence" value="ECO:0007669"/>
    <property type="project" value="EnsemblFungi"/>
</dbReference>
<evidence type="ECO:0000313" key="10">
    <source>
        <dbReference type="Proteomes" id="UP000019384"/>
    </source>
</evidence>
<feature type="region of interest" description="Disordered" evidence="7">
    <location>
        <begin position="53"/>
        <end position="93"/>
    </location>
</feature>
<reference evidence="9" key="1">
    <citation type="submission" date="2013-12" db="EMBL/GenBank/DDBJ databases">
        <authorList>
            <person name="Genoscope - CEA"/>
        </authorList>
    </citation>
    <scope>NUCLEOTIDE SEQUENCE</scope>
    <source>
        <strain evidence="9">CBS 1993</strain>
    </source>
</reference>
<proteinExistence type="predicted"/>
<feature type="domain" description="Protein kinase" evidence="8">
    <location>
        <begin position="340"/>
        <end position="699"/>
    </location>
</feature>
<dbReference type="GO" id="GO:0005524">
    <property type="term" value="F:ATP binding"/>
    <property type="evidence" value="ECO:0007669"/>
    <property type="project" value="UniProtKB-UniRule"/>
</dbReference>
<dbReference type="EMBL" id="HG793130">
    <property type="protein sequence ID" value="CDK29153.1"/>
    <property type="molecule type" value="Genomic_DNA"/>
</dbReference>
<evidence type="ECO:0000256" key="3">
    <source>
        <dbReference type="ARBA" id="ARBA00022741"/>
    </source>
</evidence>
<dbReference type="CDD" id="cd14134">
    <property type="entry name" value="PKc_CLK"/>
    <property type="match status" value="1"/>
</dbReference>
<dbReference type="RefSeq" id="XP_022461142.1">
    <property type="nucleotide sequence ID" value="XM_022606295.1"/>
</dbReference>
<dbReference type="InterPro" id="IPR051175">
    <property type="entry name" value="CLK_kinases"/>
</dbReference>
<dbReference type="Gene3D" id="3.30.200.20">
    <property type="entry name" value="Phosphorylase Kinase, domain 1"/>
    <property type="match status" value="1"/>
</dbReference>
<name>W6MRY8_9ASCO</name>
<keyword evidence="10" id="KW-1185">Reference proteome</keyword>
<feature type="binding site" evidence="6">
    <location>
        <position position="369"/>
    </location>
    <ligand>
        <name>ATP</name>
        <dbReference type="ChEBI" id="CHEBI:30616"/>
    </ligand>
</feature>
<dbReference type="PANTHER" id="PTHR45646:SF11">
    <property type="entry name" value="SERINE_THREONINE-PROTEIN KINASE DOA"/>
    <property type="match status" value="1"/>
</dbReference>
<dbReference type="InterPro" id="IPR017441">
    <property type="entry name" value="Protein_kinase_ATP_BS"/>
</dbReference>
<keyword evidence="4" id="KW-0418">Kinase</keyword>
<keyword evidence="2" id="KW-0808">Transferase</keyword>
<dbReference type="GO" id="GO:0030447">
    <property type="term" value="P:filamentous growth"/>
    <property type="evidence" value="ECO:0007669"/>
    <property type="project" value="UniProtKB-ARBA"/>
</dbReference>
<evidence type="ECO:0000256" key="1">
    <source>
        <dbReference type="ARBA" id="ARBA00022527"/>
    </source>
</evidence>
<dbReference type="Proteomes" id="UP000019384">
    <property type="component" value="Unassembled WGS sequence"/>
</dbReference>
<dbReference type="Pfam" id="PF00069">
    <property type="entry name" value="Pkinase"/>
    <property type="match status" value="1"/>
</dbReference>
<reference evidence="9" key="2">
    <citation type="submission" date="2014-02" db="EMBL/GenBank/DDBJ databases">
        <title>Complete DNA sequence of /Kuraishia capsulata/ illustrates novel genomic features among budding yeasts (/Saccharomycotina/).</title>
        <authorList>
            <person name="Morales L."/>
            <person name="Noel B."/>
            <person name="Porcel B."/>
            <person name="Marcet-Houben M."/>
            <person name="Hullo M-F."/>
            <person name="Sacerdot C."/>
            <person name="Tekaia F."/>
            <person name="Leh-Louis V."/>
            <person name="Despons L."/>
            <person name="Khanna V."/>
            <person name="Aury J-M."/>
            <person name="Barbe V."/>
            <person name="Couloux A."/>
            <person name="Labadie K."/>
            <person name="Pelletier E."/>
            <person name="Souciet J-L."/>
            <person name="Boekhout T."/>
            <person name="Gabaldon T."/>
            <person name="Wincker P."/>
            <person name="Dujon B."/>
        </authorList>
    </citation>
    <scope>NUCLEOTIDE SEQUENCE</scope>
    <source>
        <strain evidence="9">CBS 1993</strain>
    </source>
</reference>
<evidence type="ECO:0000256" key="7">
    <source>
        <dbReference type="SAM" id="MobiDB-lite"/>
    </source>
</evidence>
<feature type="compositionally biased region" description="Low complexity" evidence="7">
    <location>
        <begin position="75"/>
        <end position="88"/>
    </location>
</feature>
<feature type="region of interest" description="Disordered" evidence="7">
    <location>
        <begin position="219"/>
        <end position="247"/>
    </location>
</feature>
<dbReference type="SUPFAM" id="SSF56112">
    <property type="entry name" value="Protein kinase-like (PK-like)"/>
    <property type="match status" value="1"/>
</dbReference>
<organism evidence="9 10">
    <name type="scientific">Kuraishia capsulata CBS 1993</name>
    <dbReference type="NCBI Taxonomy" id="1382522"/>
    <lineage>
        <taxon>Eukaryota</taxon>
        <taxon>Fungi</taxon>
        <taxon>Dikarya</taxon>
        <taxon>Ascomycota</taxon>
        <taxon>Saccharomycotina</taxon>
        <taxon>Pichiomycetes</taxon>
        <taxon>Pichiales</taxon>
        <taxon>Pichiaceae</taxon>
        <taxon>Kuraishia</taxon>
    </lineage>
</organism>
<evidence type="ECO:0000256" key="2">
    <source>
        <dbReference type="ARBA" id="ARBA00022679"/>
    </source>
</evidence>